<reference evidence="2" key="1">
    <citation type="submission" date="2020-01" db="EMBL/GenBank/DDBJ databases">
        <authorList>
            <consortium name="DOE Joint Genome Institute"/>
            <person name="Haridas S."/>
            <person name="Albert R."/>
            <person name="Binder M."/>
            <person name="Bloem J."/>
            <person name="Labutti K."/>
            <person name="Salamov A."/>
            <person name="Andreopoulos B."/>
            <person name="Baker S.E."/>
            <person name="Barry K."/>
            <person name="Bills G."/>
            <person name="Bluhm B.H."/>
            <person name="Cannon C."/>
            <person name="Castanera R."/>
            <person name="Culley D.E."/>
            <person name="Daum C."/>
            <person name="Ezra D."/>
            <person name="Gonzalez J.B."/>
            <person name="Henrissat B."/>
            <person name="Kuo A."/>
            <person name="Liang C."/>
            <person name="Lipzen A."/>
            <person name="Lutzoni F."/>
            <person name="Magnuson J."/>
            <person name="Mondo S."/>
            <person name="Nolan M."/>
            <person name="Ohm R."/>
            <person name="Pangilinan J."/>
            <person name="Park H.-J."/>
            <person name="Ramirez L."/>
            <person name="Alfaro M."/>
            <person name="Sun H."/>
            <person name="Tritt A."/>
            <person name="Yoshinaga Y."/>
            <person name="Zwiers L.-H."/>
            <person name="Turgeon B.G."/>
            <person name="Goodwin S.B."/>
            <person name="Spatafora J.W."/>
            <person name="Crous P.W."/>
            <person name="Grigoriev I.V."/>
        </authorList>
    </citation>
    <scope>NUCLEOTIDE SEQUENCE</scope>
    <source>
        <strain evidence="2">IPT5</strain>
    </source>
</reference>
<feature type="transmembrane region" description="Helical" evidence="1">
    <location>
        <begin position="425"/>
        <end position="447"/>
    </location>
</feature>
<keyword evidence="3" id="KW-1185">Reference proteome</keyword>
<keyword evidence="1" id="KW-1133">Transmembrane helix</keyword>
<organism evidence="2 3">
    <name type="scientific">Plenodomus tracheiphilus IPT5</name>
    <dbReference type="NCBI Taxonomy" id="1408161"/>
    <lineage>
        <taxon>Eukaryota</taxon>
        <taxon>Fungi</taxon>
        <taxon>Dikarya</taxon>
        <taxon>Ascomycota</taxon>
        <taxon>Pezizomycotina</taxon>
        <taxon>Dothideomycetes</taxon>
        <taxon>Pleosporomycetidae</taxon>
        <taxon>Pleosporales</taxon>
        <taxon>Pleosporineae</taxon>
        <taxon>Leptosphaeriaceae</taxon>
        <taxon>Plenodomus</taxon>
    </lineage>
</organism>
<protein>
    <submittedName>
        <fullName evidence="2">Uncharacterized protein</fullName>
    </submittedName>
</protein>
<evidence type="ECO:0000313" key="2">
    <source>
        <dbReference type="EMBL" id="KAF2851412.1"/>
    </source>
</evidence>
<gene>
    <name evidence="2" type="ORF">T440DRAFT_467688</name>
</gene>
<proteinExistence type="predicted"/>
<accession>A0A6A7B849</accession>
<evidence type="ECO:0000256" key="1">
    <source>
        <dbReference type="SAM" id="Phobius"/>
    </source>
</evidence>
<keyword evidence="1" id="KW-0812">Transmembrane</keyword>
<dbReference type="OrthoDB" id="5428890at2759"/>
<dbReference type="EMBL" id="MU006302">
    <property type="protein sequence ID" value="KAF2851412.1"/>
    <property type="molecule type" value="Genomic_DNA"/>
</dbReference>
<sequence>MHLRHHGPDALRIELANALGFARYPADATAEPYLNYITNCHVDRGSIEEYTRLFIRVIQYFQLEAVEKNGQSAPRTIDGLLVKLTVSGHGKGHGDLLDSALYIIGVWTMMRSSFVHVPIAGGLRKVTVAYALRAQDPASGGCEPYADSLPGLMVGSGLLPVAEVPSGANATGSSEGNVQAAIRLLAYLSPRRPPIGTPTPSSSGILDPAKDIDAQEGGMLALLDNLDSLESLSISATRLNAYTLGVFGSVEIVWTHNVSRHLMLSKRDGRHSLEVFALPCALTATSLSPETVGISTALCQEIKESYSSLFSPWPNTLRHARFSRMLGIEKLCWCWSCSAQRHQRQTVTAYRKFSHQSIKLRPNVSQSSEFDPYLIRLMKNEPSDWTPDDFPCLWSRITMLEQHLQAAKPLSIWVLFWDRRDTLQFWTFFFATMVLGLTILQVFLGVAQVAGSFVH</sequence>
<name>A0A6A7B849_9PLEO</name>
<keyword evidence="1" id="KW-0472">Membrane</keyword>
<dbReference type="AlphaFoldDB" id="A0A6A7B849"/>
<dbReference type="Proteomes" id="UP000799423">
    <property type="component" value="Unassembled WGS sequence"/>
</dbReference>
<evidence type="ECO:0000313" key="3">
    <source>
        <dbReference type="Proteomes" id="UP000799423"/>
    </source>
</evidence>